<sequence>MRLLPAVLGALTVPLAFVAARACGYARDTAALAAVLVCVENGLVTQSRLILLDSPLVFFTALTLACWAVWWTTQRRPFSRAWWAWLAATGAAMGCAASCKWVGLFLFPALGLSAAKDLWDKIADRALSPRRWLAHAAARAAMLLGVPAAVYLFWFWVHFAVLGATGPDALMMTPEFQASLAGGPRVETDRDVYYGSEIRIRTTHARSGFLHSHLHAWQHAKGSGQQQVTLYGYADANNVWVVEPAFNRTVDAAGGPVPVRSGDVLRLRHRATGRFLHSHDKRPAMASSDDQKFELSGYGFPNFPGDTNDDFRIEILHGDRQMAGSATQVQAIYTKFRLVHAGLGCAV</sequence>
<evidence type="ECO:0000256" key="4">
    <source>
        <dbReference type="ARBA" id="ARBA00012839"/>
    </source>
</evidence>
<dbReference type="GO" id="GO:0005789">
    <property type="term" value="C:endoplasmic reticulum membrane"/>
    <property type="evidence" value="ECO:0007669"/>
    <property type="project" value="UniProtKB-SubCell"/>
</dbReference>
<evidence type="ECO:0000256" key="1">
    <source>
        <dbReference type="ARBA" id="ARBA00004477"/>
    </source>
</evidence>
<dbReference type="AlphaFoldDB" id="A0A9W7XSP9"/>
<evidence type="ECO:0000259" key="15">
    <source>
        <dbReference type="PROSITE" id="PS50919"/>
    </source>
</evidence>
<dbReference type="EMBL" id="JANBOI010004024">
    <property type="protein sequence ID" value="KAJ1718023.1"/>
    <property type="molecule type" value="Genomic_DNA"/>
</dbReference>
<evidence type="ECO:0000256" key="9">
    <source>
        <dbReference type="ARBA" id="ARBA00022824"/>
    </source>
</evidence>
<dbReference type="InterPro" id="IPR036300">
    <property type="entry name" value="MIR_dom_sf"/>
</dbReference>
<keyword evidence="7 14" id="KW-0812">Transmembrane</keyword>
<evidence type="ECO:0000256" key="14">
    <source>
        <dbReference type="SAM" id="Phobius"/>
    </source>
</evidence>
<dbReference type="PANTHER" id="PTHR10050:SF50">
    <property type="entry name" value="DOLICHYL-PHOSPHATE-MANNOSE--PROTEIN MANNOSYLTRANSFERASE 1-RELATED"/>
    <property type="match status" value="1"/>
</dbReference>
<dbReference type="EC" id="2.4.1.109" evidence="4"/>
<dbReference type="GO" id="GO:0004169">
    <property type="term" value="F:dolichyl-phosphate-mannose-protein mannosyltransferase activity"/>
    <property type="evidence" value="ECO:0007669"/>
    <property type="project" value="UniProtKB-EC"/>
</dbReference>
<dbReference type="InterPro" id="IPR016093">
    <property type="entry name" value="MIR_motif"/>
</dbReference>
<dbReference type="OrthoDB" id="292747at2759"/>
<dbReference type="SMART" id="SM00472">
    <property type="entry name" value="MIR"/>
    <property type="match status" value="2"/>
</dbReference>
<comment type="pathway">
    <text evidence="2">Protein modification; protein glycosylation.</text>
</comment>
<gene>
    <name evidence="16" type="primary">PMT1_3</name>
    <name evidence="16" type="ORF">LPJ61_006937</name>
</gene>
<keyword evidence="11 14" id="KW-0472">Membrane</keyword>
<keyword evidence="5 16" id="KW-0328">Glycosyltransferase</keyword>
<evidence type="ECO:0000256" key="2">
    <source>
        <dbReference type="ARBA" id="ARBA00004922"/>
    </source>
</evidence>
<comment type="subcellular location">
    <subcellularLocation>
        <location evidence="1">Endoplasmic reticulum membrane</location>
        <topology evidence="1">Multi-pass membrane protein</topology>
    </subcellularLocation>
</comment>
<dbReference type="InterPro" id="IPR027005">
    <property type="entry name" value="PMT-like"/>
</dbReference>
<protein>
    <recommendedName>
        <fullName evidence="4">dolichyl-phosphate-mannose--protein mannosyltransferase</fullName>
        <ecNumber evidence="4">2.4.1.109</ecNumber>
    </recommendedName>
</protein>
<comment type="caution">
    <text evidence="16">The sequence shown here is derived from an EMBL/GenBank/DDBJ whole genome shotgun (WGS) entry which is preliminary data.</text>
</comment>
<dbReference type="InterPro" id="IPR003342">
    <property type="entry name" value="ArnT-like_N"/>
</dbReference>
<evidence type="ECO:0000256" key="13">
    <source>
        <dbReference type="ARBA" id="ARBA00045102"/>
    </source>
</evidence>
<evidence type="ECO:0000256" key="10">
    <source>
        <dbReference type="ARBA" id="ARBA00022989"/>
    </source>
</evidence>
<evidence type="ECO:0000313" key="16">
    <source>
        <dbReference type="EMBL" id="KAJ1718023.1"/>
    </source>
</evidence>
<feature type="domain" description="MIR" evidence="15">
    <location>
        <begin position="256"/>
        <end position="316"/>
    </location>
</feature>
<feature type="transmembrane region" description="Helical" evidence="14">
    <location>
        <begin position="82"/>
        <end position="112"/>
    </location>
</feature>
<evidence type="ECO:0000313" key="17">
    <source>
        <dbReference type="Proteomes" id="UP001143981"/>
    </source>
</evidence>
<comment type="similarity">
    <text evidence="3">Belongs to the glycosyltransferase 39 family.</text>
</comment>
<dbReference type="Pfam" id="PF02366">
    <property type="entry name" value="PMT"/>
    <property type="match status" value="1"/>
</dbReference>
<comment type="catalytic activity">
    <reaction evidence="13">
        <text>a di-trans,poly-cis-dolichyl beta-D-mannosyl phosphate + L-seryl-[protein] = 3-O-(alpha-D-mannosyl)-L-seryl-[protein] + a di-trans,poly-cis-dolichyl phosphate + H(+)</text>
        <dbReference type="Rhea" id="RHEA:17377"/>
        <dbReference type="Rhea" id="RHEA-COMP:9863"/>
        <dbReference type="Rhea" id="RHEA-COMP:13546"/>
        <dbReference type="Rhea" id="RHEA-COMP:19498"/>
        <dbReference type="Rhea" id="RHEA-COMP:19501"/>
        <dbReference type="ChEBI" id="CHEBI:15378"/>
        <dbReference type="ChEBI" id="CHEBI:29999"/>
        <dbReference type="ChEBI" id="CHEBI:57683"/>
        <dbReference type="ChEBI" id="CHEBI:58211"/>
        <dbReference type="ChEBI" id="CHEBI:137321"/>
        <dbReference type="EC" id="2.4.1.109"/>
    </reaction>
</comment>
<reference evidence="16" key="1">
    <citation type="submission" date="2022-07" db="EMBL/GenBank/DDBJ databases">
        <title>Phylogenomic reconstructions and comparative analyses of Kickxellomycotina fungi.</title>
        <authorList>
            <person name="Reynolds N.K."/>
            <person name="Stajich J.E."/>
            <person name="Barry K."/>
            <person name="Grigoriev I.V."/>
            <person name="Crous P."/>
            <person name="Smith M.E."/>
        </authorList>
    </citation>
    <scope>NUCLEOTIDE SEQUENCE</scope>
    <source>
        <strain evidence="16">BCRC 34381</strain>
    </source>
</reference>
<proteinExistence type="inferred from homology"/>
<accession>A0A9W7XSP9</accession>
<keyword evidence="10 14" id="KW-1133">Transmembrane helix</keyword>
<dbReference type="PROSITE" id="PS50919">
    <property type="entry name" value="MIR"/>
    <property type="match status" value="2"/>
</dbReference>
<dbReference type="Gene3D" id="2.80.10.50">
    <property type="match status" value="1"/>
</dbReference>
<dbReference type="Pfam" id="PF02815">
    <property type="entry name" value="MIR"/>
    <property type="match status" value="1"/>
</dbReference>
<keyword evidence="9" id="KW-0256">Endoplasmic reticulum</keyword>
<feature type="domain" description="MIR" evidence="15">
    <location>
        <begin position="189"/>
        <end position="245"/>
    </location>
</feature>
<dbReference type="PANTHER" id="PTHR10050">
    <property type="entry name" value="DOLICHYL-PHOSPHATE-MANNOSE--PROTEIN MANNOSYLTRANSFERASE"/>
    <property type="match status" value="1"/>
</dbReference>
<name>A0A9W7XSP9_9FUNG</name>
<evidence type="ECO:0000256" key="7">
    <source>
        <dbReference type="ARBA" id="ARBA00022692"/>
    </source>
</evidence>
<dbReference type="Proteomes" id="UP001143981">
    <property type="component" value="Unassembled WGS sequence"/>
</dbReference>
<dbReference type="SUPFAM" id="SSF82109">
    <property type="entry name" value="MIR domain"/>
    <property type="match status" value="1"/>
</dbReference>
<feature type="transmembrane region" description="Helical" evidence="14">
    <location>
        <begin position="49"/>
        <end position="70"/>
    </location>
</feature>
<evidence type="ECO:0000256" key="8">
    <source>
        <dbReference type="ARBA" id="ARBA00022737"/>
    </source>
</evidence>
<feature type="non-terminal residue" evidence="16">
    <location>
        <position position="347"/>
    </location>
</feature>
<evidence type="ECO:0000256" key="6">
    <source>
        <dbReference type="ARBA" id="ARBA00022679"/>
    </source>
</evidence>
<feature type="transmembrane region" description="Helical" evidence="14">
    <location>
        <begin position="132"/>
        <end position="157"/>
    </location>
</feature>
<evidence type="ECO:0000256" key="12">
    <source>
        <dbReference type="ARBA" id="ARBA00045085"/>
    </source>
</evidence>
<evidence type="ECO:0000256" key="5">
    <source>
        <dbReference type="ARBA" id="ARBA00022676"/>
    </source>
</evidence>
<keyword evidence="6 16" id="KW-0808">Transferase</keyword>
<comment type="catalytic activity">
    <reaction evidence="12">
        <text>a di-trans,poly-cis-dolichyl beta-D-mannosyl phosphate + L-threonyl-[protein] = 3-O-(alpha-D-mannosyl)-L-threonyl-[protein] + a di-trans,poly-cis-dolichyl phosphate + H(+)</text>
        <dbReference type="Rhea" id="RHEA:53396"/>
        <dbReference type="Rhea" id="RHEA-COMP:11060"/>
        <dbReference type="Rhea" id="RHEA-COMP:13547"/>
        <dbReference type="Rhea" id="RHEA-COMP:19498"/>
        <dbReference type="Rhea" id="RHEA-COMP:19501"/>
        <dbReference type="ChEBI" id="CHEBI:15378"/>
        <dbReference type="ChEBI" id="CHEBI:30013"/>
        <dbReference type="ChEBI" id="CHEBI:57683"/>
        <dbReference type="ChEBI" id="CHEBI:58211"/>
        <dbReference type="ChEBI" id="CHEBI:137323"/>
        <dbReference type="EC" id="2.4.1.109"/>
    </reaction>
</comment>
<keyword evidence="8" id="KW-0677">Repeat</keyword>
<evidence type="ECO:0000256" key="11">
    <source>
        <dbReference type="ARBA" id="ARBA00023136"/>
    </source>
</evidence>
<keyword evidence="17" id="KW-1185">Reference proteome</keyword>
<organism evidence="16 17">
    <name type="scientific">Coemansia biformis</name>
    <dbReference type="NCBI Taxonomy" id="1286918"/>
    <lineage>
        <taxon>Eukaryota</taxon>
        <taxon>Fungi</taxon>
        <taxon>Fungi incertae sedis</taxon>
        <taxon>Zoopagomycota</taxon>
        <taxon>Kickxellomycotina</taxon>
        <taxon>Kickxellomycetes</taxon>
        <taxon>Kickxellales</taxon>
        <taxon>Kickxellaceae</taxon>
        <taxon>Coemansia</taxon>
    </lineage>
</organism>
<evidence type="ECO:0000256" key="3">
    <source>
        <dbReference type="ARBA" id="ARBA00007222"/>
    </source>
</evidence>